<dbReference type="GO" id="GO:0005198">
    <property type="term" value="F:structural molecule activity"/>
    <property type="evidence" value="ECO:0007669"/>
    <property type="project" value="InterPro"/>
</dbReference>
<dbReference type="AlphaFoldDB" id="A0A1I0M916"/>
<dbReference type="Proteomes" id="UP000183275">
    <property type="component" value="Unassembled WGS sequence"/>
</dbReference>
<comment type="subunit">
    <text evidence="4 5">The gas vesicle shell is 2 nm thick and consists of a single layer of this protein. It forms helical ribs nearly perpendicular to the long axis of the vesicle.</text>
</comment>
<sequence length="123" mass="13510">MHTDDAGWSIGLQTQSKGCYELPVKICCMAQPQRRPDSSSLAEVLDRVLDKGVVIDVWARISVVGIELLTIEARVVVASVDTFLHYAEEIAKIEQATAEGDLDELEELEVEPRPESSPQSASE</sequence>
<organism evidence="7 8">
    <name type="scientific">Natrinema salifodinae</name>
    <dbReference type="NCBI Taxonomy" id="1202768"/>
    <lineage>
        <taxon>Archaea</taxon>
        <taxon>Methanobacteriati</taxon>
        <taxon>Methanobacteriota</taxon>
        <taxon>Stenosarchaea group</taxon>
        <taxon>Halobacteria</taxon>
        <taxon>Halobacteriales</taxon>
        <taxon>Natrialbaceae</taxon>
        <taxon>Natrinema</taxon>
    </lineage>
</organism>
<dbReference type="eggNOG" id="arCOG03092">
    <property type="taxonomic scope" value="Archaea"/>
</dbReference>
<comment type="function">
    <text evidence="4 5">Gas vesicles are hollow, gas filled proteinaceous nanostructures found in some microorganisms. During planktonic growth they allow positioning of the organism at a favorable depth for light or nutrient acquisition. GvpA forms the protein shell.</text>
</comment>
<dbReference type="HAMAP" id="MF_00576">
    <property type="entry name" value="Gas_vesicle_A"/>
    <property type="match status" value="1"/>
</dbReference>
<dbReference type="NCBIfam" id="NF006874">
    <property type="entry name" value="PRK09371.1"/>
    <property type="match status" value="1"/>
</dbReference>
<protein>
    <recommendedName>
        <fullName evidence="4">Gas vesicle protein A</fullName>
        <shortName evidence="4">GVP</shortName>
    </recommendedName>
</protein>
<evidence type="ECO:0000313" key="7">
    <source>
        <dbReference type="EMBL" id="SEV84843.1"/>
    </source>
</evidence>
<dbReference type="NCBIfam" id="NF046092">
    <property type="entry name" value="halo_gas_GvpA"/>
    <property type="match status" value="1"/>
</dbReference>
<evidence type="ECO:0000256" key="5">
    <source>
        <dbReference type="RuleBase" id="RU000632"/>
    </source>
</evidence>
<dbReference type="PROSITE" id="PS00669">
    <property type="entry name" value="GAS_VESICLE_A_2"/>
    <property type="match status" value="1"/>
</dbReference>
<dbReference type="PANTHER" id="PTHR35344:SF4">
    <property type="entry name" value="GAS VESICLE PROTEIN A1"/>
    <property type="match status" value="1"/>
</dbReference>
<dbReference type="GO" id="GO:0033172">
    <property type="term" value="C:gas vesicle shell"/>
    <property type="evidence" value="ECO:0007669"/>
    <property type="project" value="UniProtKB-UniRule"/>
</dbReference>
<dbReference type="InterPro" id="IPR000638">
    <property type="entry name" value="Gas-vesicle_GvpA-like"/>
</dbReference>
<comment type="similarity">
    <text evidence="3 4 5">Belongs to the gas vesicle GvpA family.</text>
</comment>
<name>A0A1I0M916_9EURY</name>
<reference evidence="8" key="1">
    <citation type="submission" date="2016-10" db="EMBL/GenBank/DDBJ databases">
        <authorList>
            <person name="Varghese N."/>
        </authorList>
    </citation>
    <scope>NUCLEOTIDE SEQUENCE [LARGE SCALE GENOMIC DNA]</scope>
    <source>
        <strain evidence="8">CGMCC 1.12284</strain>
    </source>
</reference>
<proteinExistence type="inferred from homology"/>
<evidence type="ECO:0000256" key="6">
    <source>
        <dbReference type="SAM" id="MobiDB-lite"/>
    </source>
</evidence>
<evidence type="ECO:0000256" key="2">
    <source>
        <dbReference type="ARBA" id="ARBA00035629"/>
    </source>
</evidence>
<evidence type="ECO:0000256" key="3">
    <source>
        <dbReference type="ARBA" id="ARBA00035646"/>
    </source>
</evidence>
<comment type="subcellular location">
    <subcellularLocation>
        <location evidence="2 4 5">Gas vesicle shell</location>
    </subcellularLocation>
</comment>
<accession>A0A1I0M916</accession>
<keyword evidence="8" id="KW-1185">Reference proteome</keyword>
<evidence type="ECO:0000256" key="1">
    <source>
        <dbReference type="ARBA" id="ARBA00022987"/>
    </source>
</evidence>
<dbReference type="PANTHER" id="PTHR35344">
    <property type="entry name" value="GAS VESICLE STRUCTURAL PROTEIN 2-RELATED"/>
    <property type="match status" value="1"/>
</dbReference>
<gene>
    <name evidence="4" type="primary">gvpA</name>
    <name evidence="7" type="ORF">SAMN05216285_0654</name>
</gene>
<dbReference type="InterPro" id="IPR018493">
    <property type="entry name" value="GvpA-like_CS"/>
</dbReference>
<dbReference type="Pfam" id="PF00741">
    <property type="entry name" value="Gas_vesicle"/>
    <property type="match status" value="1"/>
</dbReference>
<dbReference type="InterPro" id="IPR050530">
    <property type="entry name" value="GvpA"/>
</dbReference>
<dbReference type="InterPro" id="IPR047870">
    <property type="entry name" value="Gas_vesicle_GvpA"/>
</dbReference>
<dbReference type="EMBL" id="FOIS01000001">
    <property type="protein sequence ID" value="SEV84843.1"/>
    <property type="molecule type" value="Genomic_DNA"/>
</dbReference>
<feature type="region of interest" description="Disordered" evidence="6">
    <location>
        <begin position="97"/>
        <end position="123"/>
    </location>
</feature>
<evidence type="ECO:0000313" key="8">
    <source>
        <dbReference type="Proteomes" id="UP000183275"/>
    </source>
</evidence>
<feature type="compositionally biased region" description="Acidic residues" evidence="6">
    <location>
        <begin position="100"/>
        <end position="109"/>
    </location>
</feature>
<dbReference type="PROSITE" id="PS00234">
    <property type="entry name" value="GAS_VESICLE_A_1"/>
    <property type="match status" value="1"/>
</dbReference>
<dbReference type="GO" id="GO:0012506">
    <property type="term" value="C:vesicle membrane"/>
    <property type="evidence" value="ECO:0007669"/>
    <property type="project" value="InterPro"/>
</dbReference>
<keyword evidence="1 4" id="KW-0304">Gas vesicle</keyword>
<dbReference type="STRING" id="1202768.SAMN05216285_0654"/>
<evidence type="ECO:0000256" key="4">
    <source>
        <dbReference type="HAMAP-Rule" id="MF_00576"/>
    </source>
</evidence>